<evidence type="ECO:0000259" key="2">
    <source>
        <dbReference type="Pfam" id="PF06744"/>
    </source>
</evidence>
<dbReference type="EMBL" id="BMCT01000001">
    <property type="protein sequence ID" value="GGF57749.1"/>
    <property type="molecule type" value="Genomic_DNA"/>
</dbReference>
<dbReference type="RefSeq" id="WP_188577095.1">
    <property type="nucleotide sequence ID" value="NZ_BMCT01000001.1"/>
</dbReference>
<feature type="domain" description="IcmF-related" evidence="3">
    <location>
        <begin position="503"/>
        <end position="807"/>
    </location>
</feature>
<keyword evidence="1" id="KW-0472">Membrane</keyword>
<dbReference type="AlphaFoldDB" id="A0A917F9I6"/>
<dbReference type="InterPro" id="IPR009612">
    <property type="entry name" value="IcmF-rel"/>
</dbReference>
<dbReference type="PANTHER" id="PTHR36153">
    <property type="entry name" value="INNER MEMBRANE PROTEIN-RELATED"/>
    <property type="match status" value="1"/>
</dbReference>
<organism evidence="6 7">
    <name type="scientific">Azorhizobium oxalatiphilum</name>
    <dbReference type="NCBI Taxonomy" id="980631"/>
    <lineage>
        <taxon>Bacteria</taxon>
        <taxon>Pseudomonadati</taxon>
        <taxon>Pseudomonadota</taxon>
        <taxon>Alphaproteobacteria</taxon>
        <taxon>Hyphomicrobiales</taxon>
        <taxon>Xanthobacteraceae</taxon>
        <taxon>Azorhizobium</taxon>
    </lineage>
</organism>
<proteinExistence type="predicted"/>
<gene>
    <name evidence="6" type="ORF">GCM10007301_16840</name>
</gene>
<evidence type="ECO:0000313" key="6">
    <source>
        <dbReference type="EMBL" id="GGF57749.1"/>
    </source>
</evidence>
<dbReference type="PANTHER" id="PTHR36153:SF1">
    <property type="entry name" value="TYPE VI SECRETION SYSTEM COMPONENT TSSM1"/>
    <property type="match status" value="1"/>
</dbReference>
<feature type="domain" description="Type VI secretion system IcmF C-terminal" evidence="2">
    <location>
        <begin position="1057"/>
        <end position="1160"/>
    </location>
</feature>
<feature type="transmembrane region" description="Helical" evidence="1">
    <location>
        <begin position="49"/>
        <end position="68"/>
    </location>
</feature>
<dbReference type="Pfam" id="PF06761">
    <property type="entry name" value="IcmF-related"/>
    <property type="match status" value="1"/>
</dbReference>
<feature type="transmembrane region" description="Helical" evidence="1">
    <location>
        <begin position="440"/>
        <end position="459"/>
    </location>
</feature>
<evidence type="ECO:0000259" key="5">
    <source>
        <dbReference type="Pfam" id="PF21070"/>
    </source>
</evidence>
<keyword evidence="1" id="KW-0812">Transmembrane</keyword>
<evidence type="ECO:0000259" key="3">
    <source>
        <dbReference type="Pfam" id="PF06761"/>
    </source>
</evidence>
<dbReference type="NCBIfam" id="TIGR03348">
    <property type="entry name" value="VI_IcmF"/>
    <property type="match status" value="1"/>
</dbReference>
<sequence length="1182" mass="127437">MRQTLTSWTFWRWVLLSAIVLAFALPIWLFGPALQINGAEPFKTVAPRVLTTVIILLLAGLVGLYWLLAHRSAPPMDKERQKQKVASALVEAPPASRAQKEAMERGFQLAMGVLRRIRNPGFLNSRYKYELPWYGVIGAEQSGKTALIRASGLRFPLNEARNGQINAGTISLAFSDEAVLVETRGPLVPPSEENTWTLFASLLKRHRARQPINGLLLVLSLPDLMRASDAERFSLHADLRDQLERFQGIVKARVPIYVIFTKTDAIPGFDEFCADLSTAERQAVFGVTLPLYDEKGITTKGKPLPATFSAEFDNFLRWQMPRMVSQVSQGFGVGSRFDCFMMLPHLATVKPLIADLIEDVFKPTTYDRPLLLRGFYFTSTQAAAGRGELAALPPTGGSDLTPARKAGLFIHDLLDKVIIKEAGLVEHDPTVRRRERMLRWGLATAGIVLSLAVLSWWTVSFIGNRYLMSDLERATQKAKGAVAALEANPVVQPSAETDFAAILPVLNSLQSLPTGWREKDEEAPLRLSGGLSQRAYLGEATQQEYVDALDSLLLPRIVAAVQKEIVASLRSPDGLYGALKVYLMLGHAGPMDTDTVLNWMRNLLAATYNGPAQAPLRNAVLEHVQNLLDSGIPPIELDQNLVTQARNVLNAYPTSSHGMSLLQQRADVKALQPWRLTDVAGPLAPYALTRRSGRPLSEPIEGMYTSSAFYTTVIPAIAEVANSIISDDWVRFPSTPSSPQASRVAQLNKDMTDLYINDYITVWQNMVSDVTLAGFENLQSELAVLQAAMGPPSPLASYLQSVKAQTTVEVPAPPAAAAQIAGAAGATGAAVTSAASAVAGALAPGTARLKALGQSVTARFTDVHNFVNGSPSPLDQVLTSMGQLRSLLGPAASMGISDPAQVTELTSGAPFAQILGQLKLNTLMAPPALTDSIVSLVRQTSSIANAGVKADLDSAWKTQVLPFCQAAINGKFPFANTTTDATLADFSRMFAPNGLMDQFFDKQLKSFVDTLASPWKPITTAAAHPDISAAGLATFEQAAKIRAAFFANGGSAPEVDFTLTPVDLDPGAMRVKLEVDGQSLTYQYGPTMPTAMKWPGTVGAARVEFGNGGGGSGPPTVQFAGPFAFFRLLNASGITRQTATQYGLNVVLGPRSASFTVNAASVNNPFQRQVVQNFRCPTSLVQ</sequence>
<feature type="domain" description="Type VI secretion system component TssM1 helical" evidence="5">
    <location>
        <begin position="951"/>
        <end position="1049"/>
    </location>
</feature>
<evidence type="ECO:0008006" key="8">
    <source>
        <dbReference type="Google" id="ProtNLM"/>
    </source>
</evidence>
<feature type="domain" description="Type VI secretion system component TssM1 N-terminal" evidence="4">
    <location>
        <begin position="192"/>
        <end position="445"/>
    </location>
</feature>
<evidence type="ECO:0000256" key="1">
    <source>
        <dbReference type="SAM" id="Phobius"/>
    </source>
</evidence>
<protein>
    <recommendedName>
        <fullName evidence="8">Type VI secretion system protein ImpL</fullName>
    </recommendedName>
</protein>
<dbReference type="InterPro" id="IPR010623">
    <property type="entry name" value="IcmF_C"/>
</dbReference>
<evidence type="ECO:0000313" key="7">
    <source>
        <dbReference type="Proteomes" id="UP000606044"/>
    </source>
</evidence>
<dbReference type="InterPro" id="IPR048677">
    <property type="entry name" value="TssM1_hel"/>
</dbReference>
<dbReference type="Proteomes" id="UP000606044">
    <property type="component" value="Unassembled WGS sequence"/>
</dbReference>
<reference evidence="6" key="1">
    <citation type="journal article" date="2014" name="Int. J. Syst. Evol. Microbiol.">
        <title>Complete genome sequence of Corynebacterium casei LMG S-19264T (=DSM 44701T), isolated from a smear-ripened cheese.</title>
        <authorList>
            <consortium name="US DOE Joint Genome Institute (JGI-PGF)"/>
            <person name="Walter F."/>
            <person name="Albersmeier A."/>
            <person name="Kalinowski J."/>
            <person name="Ruckert C."/>
        </authorList>
    </citation>
    <scope>NUCLEOTIDE SEQUENCE</scope>
    <source>
        <strain evidence="6">CCM 7897</strain>
    </source>
</reference>
<dbReference type="Pfam" id="PF06744">
    <property type="entry name" value="IcmF_C"/>
    <property type="match status" value="1"/>
</dbReference>
<dbReference type="InterPro" id="IPR053156">
    <property type="entry name" value="T6SS_TssM-like"/>
</dbReference>
<accession>A0A917F9I6</accession>
<reference evidence="6" key="2">
    <citation type="submission" date="2020-09" db="EMBL/GenBank/DDBJ databases">
        <authorList>
            <person name="Sun Q."/>
            <person name="Sedlacek I."/>
        </authorList>
    </citation>
    <scope>NUCLEOTIDE SEQUENCE</scope>
    <source>
        <strain evidence="6">CCM 7897</strain>
    </source>
</reference>
<keyword evidence="1" id="KW-1133">Transmembrane helix</keyword>
<feature type="transmembrane region" description="Helical" evidence="1">
    <location>
        <begin position="12"/>
        <end position="29"/>
    </location>
</feature>
<keyword evidence="7" id="KW-1185">Reference proteome</keyword>
<dbReference type="Pfam" id="PF14331">
    <property type="entry name" value="IcmF-related_N"/>
    <property type="match status" value="1"/>
</dbReference>
<name>A0A917F9I6_9HYPH</name>
<dbReference type="InterPro" id="IPR025743">
    <property type="entry name" value="TssM1_N"/>
</dbReference>
<dbReference type="InterPro" id="IPR017731">
    <property type="entry name" value="TssM1-like"/>
</dbReference>
<evidence type="ECO:0000259" key="4">
    <source>
        <dbReference type="Pfam" id="PF14331"/>
    </source>
</evidence>
<dbReference type="Pfam" id="PF21070">
    <property type="entry name" value="IcmF_helical"/>
    <property type="match status" value="1"/>
</dbReference>
<comment type="caution">
    <text evidence="6">The sequence shown here is derived from an EMBL/GenBank/DDBJ whole genome shotgun (WGS) entry which is preliminary data.</text>
</comment>